<evidence type="ECO:0000313" key="9">
    <source>
        <dbReference type="Proteomes" id="UP000574390"/>
    </source>
</evidence>
<proteinExistence type="predicted"/>
<feature type="domain" description="EF-hand" evidence="5">
    <location>
        <begin position="1"/>
        <end position="28"/>
    </location>
</feature>
<evidence type="ECO:0000256" key="2">
    <source>
        <dbReference type="ARBA" id="ARBA00022737"/>
    </source>
</evidence>
<feature type="domain" description="EF-hand" evidence="5">
    <location>
        <begin position="120"/>
        <end position="150"/>
    </location>
</feature>
<dbReference type="GO" id="GO:0005509">
    <property type="term" value="F:calcium ion binding"/>
    <property type="evidence" value="ECO:0007669"/>
    <property type="project" value="InterPro"/>
</dbReference>
<dbReference type="Gene3D" id="1.10.238.10">
    <property type="entry name" value="EF-hand"/>
    <property type="match status" value="1"/>
</dbReference>
<keyword evidence="1" id="KW-0479">Metal-binding</keyword>
<accession>A0A7J6PG15</accession>
<dbReference type="Proteomes" id="UP000574390">
    <property type="component" value="Unassembled WGS sequence"/>
</dbReference>
<dbReference type="PROSITE" id="PS00018">
    <property type="entry name" value="EF_HAND_1"/>
    <property type="match status" value="3"/>
</dbReference>
<evidence type="ECO:0000259" key="5">
    <source>
        <dbReference type="PROSITE" id="PS50222"/>
    </source>
</evidence>
<keyword evidence="3" id="KW-0106">Calcium</keyword>
<protein>
    <recommendedName>
        <fullName evidence="5">EF-hand domain-containing protein</fullName>
    </recommendedName>
</protein>
<dbReference type="EMBL" id="JABANP010000025">
    <property type="protein sequence ID" value="KAF4695039.1"/>
    <property type="molecule type" value="Genomic_DNA"/>
</dbReference>
<feature type="compositionally biased region" description="Low complexity" evidence="4">
    <location>
        <begin position="49"/>
        <end position="63"/>
    </location>
</feature>
<evidence type="ECO:0000313" key="6">
    <source>
        <dbReference type="EMBL" id="KAF4695039.1"/>
    </source>
</evidence>
<dbReference type="SUPFAM" id="SSF47473">
    <property type="entry name" value="EF-hand"/>
    <property type="match status" value="1"/>
</dbReference>
<feature type="domain" description="EF-hand" evidence="5">
    <location>
        <begin position="151"/>
        <end position="186"/>
    </location>
</feature>
<evidence type="ECO:0000256" key="3">
    <source>
        <dbReference type="ARBA" id="ARBA00022837"/>
    </source>
</evidence>
<dbReference type="InterPro" id="IPR011992">
    <property type="entry name" value="EF-hand-dom_pair"/>
</dbReference>
<dbReference type="InterPro" id="IPR018247">
    <property type="entry name" value="EF_Hand_1_Ca_BS"/>
</dbReference>
<evidence type="ECO:0000256" key="1">
    <source>
        <dbReference type="ARBA" id="ARBA00022723"/>
    </source>
</evidence>
<keyword evidence="2" id="KW-0677">Repeat</keyword>
<feature type="region of interest" description="Disordered" evidence="4">
    <location>
        <begin position="29"/>
        <end position="63"/>
    </location>
</feature>
<sequence>MIAMCDPDGDGQASFPAFRELFTQDPHDIDFTRKGAEPDPQEPARDPTHTSGSNTATTTGTEGFGHMNKIMESFTGGSKLTPAYIKKIYKKFQAVDQDGSGRIEYPEFLAVMEQKDSFLMKRMFDVFDADGSGSLELKEFIVGLSNYTGSNQMSKLQFAFLMFDEDQSGFIELHELKNILKANFPGAGDGEIGDKADTILDSMGLNKNDPAGVKISYEQFMSVAKRNMKLILPAMNISGSLGDKLMMRDSPS</sequence>
<dbReference type="SMART" id="SM00054">
    <property type="entry name" value="EFh"/>
    <property type="match status" value="4"/>
</dbReference>
<evidence type="ECO:0000256" key="4">
    <source>
        <dbReference type="SAM" id="MobiDB-lite"/>
    </source>
</evidence>
<evidence type="ECO:0000313" key="7">
    <source>
        <dbReference type="EMBL" id="KAF4735082.1"/>
    </source>
</evidence>
<dbReference type="PANTHER" id="PTHR45942">
    <property type="entry name" value="PROTEIN PHOSPATASE 3 REGULATORY SUBUNIT B ALPHA ISOFORM TYPE 1"/>
    <property type="match status" value="1"/>
</dbReference>
<dbReference type="EMBL" id="JABANM010012993">
    <property type="protein sequence ID" value="KAF4735082.1"/>
    <property type="molecule type" value="Genomic_DNA"/>
</dbReference>
<reference evidence="8 9" key="1">
    <citation type="submission" date="2020-04" db="EMBL/GenBank/DDBJ databases">
        <title>Perkinsus olseni comparative genomics.</title>
        <authorList>
            <person name="Bogema D.R."/>
        </authorList>
    </citation>
    <scope>NUCLEOTIDE SEQUENCE [LARGE SCALE GENOMIC DNA]</scope>
    <source>
        <strain evidence="6">00978-12</strain>
        <strain evidence="7">ATCC PRA-205</strain>
    </source>
</reference>
<name>A0A7J6PG15_PEROL</name>
<dbReference type="OrthoDB" id="439832at2759"/>
<dbReference type="Proteomes" id="UP000541610">
    <property type="component" value="Unassembled WGS sequence"/>
</dbReference>
<dbReference type="AlphaFoldDB" id="A0A7J6PG15"/>
<dbReference type="PRINTS" id="PR00450">
    <property type="entry name" value="RECOVERIN"/>
</dbReference>
<gene>
    <name evidence="6" type="ORF">FOZ60_006161</name>
    <name evidence="7" type="ORF">FOZ62_026038</name>
</gene>
<comment type="caution">
    <text evidence="6">The sequence shown here is derived from an EMBL/GenBank/DDBJ whole genome shotgun (WGS) entry which is preliminary data.</text>
</comment>
<dbReference type="Pfam" id="PF13499">
    <property type="entry name" value="EF-hand_7"/>
    <property type="match status" value="1"/>
</dbReference>
<feature type="domain" description="EF-hand" evidence="5">
    <location>
        <begin position="83"/>
        <end position="118"/>
    </location>
</feature>
<organism evidence="6 8">
    <name type="scientific">Perkinsus olseni</name>
    <name type="common">Perkinsus atlanticus</name>
    <dbReference type="NCBI Taxonomy" id="32597"/>
    <lineage>
        <taxon>Eukaryota</taxon>
        <taxon>Sar</taxon>
        <taxon>Alveolata</taxon>
        <taxon>Perkinsozoa</taxon>
        <taxon>Perkinsea</taxon>
        <taxon>Perkinsida</taxon>
        <taxon>Perkinsidae</taxon>
        <taxon>Perkinsus</taxon>
    </lineage>
</organism>
<evidence type="ECO:0000313" key="8">
    <source>
        <dbReference type="Proteomes" id="UP000541610"/>
    </source>
</evidence>
<dbReference type="InterPro" id="IPR002048">
    <property type="entry name" value="EF_hand_dom"/>
</dbReference>
<dbReference type="Pfam" id="PF13202">
    <property type="entry name" value="EF-hand_5"/>
    <property type="match status" value="2"/>
</dbReference>
<feature type="compositionally biased region" description="Basic and acidic residues" evidence="4">
    <location>
        <begin position="29"/>
        <end position="48"/>
    </location>
</feature>
<dbReference type="PROSITE" id="PS50222">
    <property type="entry name" value="EF_HAND_2"/>
    <property type="match status" value="4"/>
</dbReference>